<evidence type="ECO:0000259" key="7">
    <source>
        <dbReference type="Pfam" id="PF01432"/>
    </source>
</evidence>
<evidence type="ECO:0008006" key="11">
    <source>
        <dbReference type="Google" id="ProtNLM"/>
    </source>
</evidence>
<reference evidence="10" key="1">
    <citation type="submission" date="2017-05" db="EMBL/GenBank/DDBJ databases">
        <authorList>
            <person name="Sung H."/>
        </authorList>
    </citation>
    <scope>NUCLEOTIDE SEQUENCE [LARGE SCALE GENOMIC DNA]</scope>
    <source>
        <strain evidence="10">AR23208</strain>
    </source>
</reference>
<dbReference type="GO" id="GO:0006508">
    <property type="term" value="P:proteolysis"/>
    <property type="evidence" value="ECO:0007669"/>
    <property type="project" value="UniProtKB-KW"/>
</dbReference>
<dbReference type="GO" id="GO:0046872">
    <property type="term" value="F:metal ion binding"/>
    <property type="evidence" value="ECO:0007669"/>
    <property type="project" value="UniProtKB-UniRule"/>
</dbReference>
<dbReference type="Gene3D" id="1.20.140.70">
    <property type="entry name" value="Oligopeptidase f, N-terminal domain"/>
    <property type="match status" value="1"/>
</dbReference>
<dbReference type="InterPro" id="IPR042088">
    <property type="entry name" value="OligoPept_F_C"/>
</dbReference>
<dbReference type="PANTHER" id="PTHR34217">
    <property type="entry name" value="METAL-DEPENDENT CARBOXYPEPTIDASE"/>
    <property type="match status" value="1"/>
</dbReference>
<dbReference type="CDD" id="cd09607">
    <property type="entry name" value="M3B_PepF"/>
    <property type="match status" value="1"/>
</dbReference>
<dbReference type="GO" id="GO:0004222">
    <property type="term" value="F:metalloendopeptidase activity"/>
    <property type="evidence" value="ECO:0007669"/>
    <property type="project" value="InterPro"/>
</dbReference>
<dbReference type="Gene3D" id="1.10.1370.20">
    <property type="entry name" value="Oligoendopeptidase f, C-terminal domain"/>
    <property type="match status" value="1"/>
</dbReference>
<evidence type="ECO:0000313" key="10">
    <source>
        <dbReference type="Proteomes" id="UP000195437"/>
    </source>
</evidence>
<dbReference type="InterPro" id="IPR013647">
    <property type="entry name" value="OligopepF_N_dom"/>
</dbReference>
<dbReference type="Pfam" id="PF08439">
    <property type="entry name" value="Peptidase_M3_N"/>
    <property type="match status" value="1"/>
</dbReference>
<evidence type="ECO:0000313" key="9">
    <source>
        <dbReference type="EMBL" id="ARU61564.1"/>
    </source>
</evidence>
<dbReference type="RefSeq" id="WP_087456943.1">
    <property type="nucleotide sequence ID" value="NZ_CP021434.1"/>
</dbReference>
<gene>
    <name evidence="9" type="ORF">CBW65_11495</name>
</gene>
<proteinExistence type="inferred from homology"/>
<keyword evidence="5 6" id="KW-0482">Metalloprotease</keyword>
<evidence type="ECO:0000256" key="2">
    <source>
        <dbReference type="ARBA" id="ARBA00022723"/>
    </source>
</evidence>
<dbReference type="Pfam" id="PF01432">
    <property type="entry name" value="Peptidase_M3"/>
    <property type="match status" value="1"/>
</dbReference>
<dbReference type="Proteomes" id="UP000195437">
    <property type="component" value="Chromosome"/>
</dbReference>
<dbReference type="PANTHER" id="PTHR34217:SF1">
    <property type="entry name" value="CARBOXYPEPTIDASE 1"/>
    <property type="match status" value="1"/>
</dbReference>
<evidence type="ECO:0000256" key="5">
    <source>
        <dbReference type="ARBA" id="ARBA00023049"/>
    </source>
</evidence>
<feature type="domain" description="Peptidase M3A/M3B catalytic" evidence="7">
    <location>
        <begin position="179"/>
        <end position="561"/>
    </location>
</feature>
<dbReference type="InterPro" id="IPR034006">
    <property type="entry name" value="M3B_PepF_2"/>
</dbReference>
<keyword evidence="2 6" id="KW-0479">Metal-binding</keyword>
<evidence type="ECO:0000256" key="4">
    <source>
        <dbReference type="ARBA" id="ARBA00022833"/>
    </source>
</evidence>
<keyword evidence="4 6" id="KW-0862">Zinc</keyword>
<sequence>MAAFFEELEADIQRFEEKVAGAAAAKSDAELGAWVERIGMVNDLNGRLEEVSEFSICISSADTSDEGAPLVAGRVAALGARLKAAMISFDAQLAAIPEALWEQLLAQDGVREVEFALQERRRLVQEMLPAGQETLISALAVDGFQAWERFFEKVIGRVRMEIELDGDVQEHSLSTIFSLFQNTDAKIRRSAFQQGVEVLKGEAELCAAALNSIVGFRLQTYKARGWESPLHESLLINGMTEATLTSMWSAVEKNLGRVAQYLERRKQLQGQETLHFVDLYAPAVGKSSKKVTWEECAEIIIEQFGTVSGQMQDLARRAFEEGWMDCEPSPQKAPVGFCASFPVTGESRILGTFSGNLSSVSTLIAHEIGHAFHYSVLKDLPRLAQIYSKSTAETASTFAERLVMDALLKKVEDPADRIALLASKLDNAMIYCMFTYSAFLFDRSFYAERAEGLVSAERITELLLQAQKTAYCDALDGYNEWQWLSHGHYYDTVTPFYNYPYTFGSLFSAGIYAMALREGAAFEDKYIALLRDTGRMTVEDLAAKHLGVDLTQEAFWEDAMGIMTGDLEEFLELTK</sequence>
<dbReference type="GO" id="GO:0004181">
    <property type="term" value="F:metallocarboxypeptidase activity"/>
    <property type="evidence" value="ECO:0007669"/>
    <property type="project" value="InterPro"/>
</dbReference>
<dbReference type="SUPFAM" id="SSF55486">
    <property type="entry name" value="Metalloproteases ('zincins'), catalytic domain"/>
    <property type="match status" value="1"/>
</dbReference>
<evidence type="ECO:0000256" key="6">
    <source>
        <dbReference type="RuleBase" id="RU003435"/>
    </source>
</evidence>
<evidence type="ECO:0000259" key="8">
    <source>
        <dbReference type="Pfam" id="PF08439"/>
    </source>
</evidence>
<keyword evidence="3 6" id="KW-0378">Hydrolase</keyword>
<comment type="cofactor">
    <cofactor evidence="6">
        <name>Zn(2+)</name>
        <dbReference type="ChEBI" id="CHEBI:29105"/>
    </cofactor>
    <text evidence="6">Binds 1 zinc ion.</text>
</comment>
<dbReference type="InterPro" id="IPR001567">
    <property type="entry name" value="Pept_M3A_M3B_dom"/>
</dbReference>
<feature type="domain" description="Oligopeptidase F N-terminal" evidence="8">
    <location>
        <begin position="93"/>
        <end position="157"/>
    </location>
</feature>
<comment type="similarity">
    <text evidence="6">Belongs to the peptidase M3 family.</text>
</comment>
<dbReference type="OrthoDB" id="9769691at2"/>
<dbReference type="EMBL" id="CP021434">
    <property type="protein sequence ID" value="ARU61564.1"/>
    <property type="molecule type" value="Genomic_DNA"/>
</dbReference>
<name>A0A1Y0IQE1_9BACL</name>
<keyword evidence="1 6" id="KW-0645">Protease</keyword>
<dbReference type="KEGG" id="tum:CBW65_11495"/>
<keyword evidence="10" id="KW-1185">Reference proteome</keyword>
<protein>
    <recommendedName>
        <fullName evidence="11">Oligoendopeptidase</fullName>
    </recommendedName>
</protein>
<dbReference type="AlphaFoldDB" id="A0A1Y0IQE1"/>
<evidence type="ECO:0000256" key="1">
    <source>
        <dbReference type="ARBA" id="ARBA00022670"/>
    </source>
</evidence>
<accession>A0A1Y0IQE1</accession>
<evidence type="ECO:0000256" key="3">
    <source>
        <dbReference type="ARBA" id="ARBA00022801"/>
    </source>
</evidence>
<organism evidence="9 10">
    <name type="scientific">Tumebacillus avium</name>
    <dbReference type="NCBI Taxonomy" id="1903704"/>
    <lineage>
        <taxon>Bacteria</taxon>
        <taxon>Bacillati</taxon>
        <taxon>Bacillota</taxon>
        <taxon>Bacilli</taxon>
        <taxon>Bacillales</taxon>
        <taxon>Alicyclobacillaceae</taxon>
        <taxon>Tumebacillus</taxon>
    </lineage>
</organism>
<dbReference type="InterPro" id="IPR001333">
    <property type="entry name" value="Peptidase_M32_Taq"/>
</dbReference>